<dbReference type="GO" id="GO:0030964">
    <property type="term" value="C:NADH dehydrogenase complex"/>
    <property type="evidence" value="ECO:0007669"/>
    <property type="project" value="TreeGrafter"/>
</dbReference>
<evidence type="ECO:0000313" key="10">
    <source>
        <dbReference type="EMBL" id="UZA66416.1"/>
    </source>
</evidence>
<dbReference type="EC" id="7.1.1.2" evidence="9"/>
<keyword evidence="9 10" id="KW-0496">Mitochondrion</keyword>
<dbReference type="PANTHER" id="PTHR11058">
    <property type="entry name" value="NADH-UBIQUINONE OXIDOREDUCTASE CHAIN 3"/>
    <property type="match status" value="1"/>
</dbReference>
<keyword evidence="9" id="KW-0249">Electron transport</keyword>
<keyword evidence="5 9" id="KW-0812">Transmembrane</keyword>
<feature type="transmembrane region" description="Helical" evidence="9">
    <location>
        <begin position="91"/>
        <end position="109"/>
    </location>
</feature>
<dbReference type="AlphaFoldDB" id="A0A9E8AE40"/>
<evidence type="ECO:0000256" key="2">
    <source>
        <dbReference type="ARBA" id="ARBA00008472"/>
    </source>
</evidence>
<dbReference type="InterPro" id="IPR000440">
    <property type="entry name" value="NADH_UbQ/plastoQ_OxRdtase_su3"/>
</dbReference>
<evidence type="ECO:0000256" key="7">
    <source>
        <dbReference type="ARBA" id="ARBA00023136"/>
    </source>
</evidence>
<accession>A0A9E8AE40</accession>
<evidence type="ECO:0000256" key="8">
    <source>
        <dbReference type="ARBA" id="ARBA00049551"/>
    </source>
</evidence>
<keyword evidence="7 9" id="KW-0472">Membrane</keyword>
<organism evidence="10">
    <name type="scientific">Parakontikia atrata</name>
    <dbReference type="NCBI Taxonomy" id="2903269"/>
    <lineage>
        <taxon>Eukaryota</taxon>
        <taxon>Metazoa</taxon>
        <taxon>Spiralia</taxon>
        <taxon>Lophotrochozoa</taxon>
        <taxon>Platyhelminthes</taxon>
        <taxon>Rhabditophora</taxon>
        <taxon>Seriata</taxon>
        <taxon>Tricladida</taxon>
        <taxon>Continenticola</taxon>
        <taxon>Geoplanoidea</taxon>
        <taxon>Geoplanidae</taxon>
        <taxon>Caenoplaninae</taxon>
        <taxon>Parakontikia</taxon>
    </lineage>
</organism>
<evidence type="ECO:0000256" key="9">
    <source>
        <dbReference type="RuleBase" id="RU003640"/>
    </source>
</evidence>
<dbReference type="Pfam" id="PF00507">
    <property type="entry name" value="Oxidored_q4"/>
    <property type="match status" value="1"/>
</dbReference>
<comment type="catalytic activity">
    <reaction evidence="8 9">
        <text>a ubiquinone + NADH + 5 H(+)(in) = a ubiquinol + NAD(+) + 4 H(+)(out)</text>
        <dbReference type="Rhea" id="RHEA:29091"/>
        <dbReference type="Rhea" id="RHEA-COMP:9565"/>
        <dbReference type="Rhea" id="RHEA-COMP:9566"/>
        <dbReference type="ChEBI" id="CHEBI:15378"/>
        <dbReference type="ChEBI" id="CHEBI:16389"/>
        <dbReference type="ChEBI" id="CHEBI:17976"/>
        <dbReference type="ChEBI" id="CHEBI:57540"/>
        <dbReference type="ChEBI" id="CHEBI:57945"/>
        <dbReference type="EC" id="7.1.1.2"/>
    </reaction>
</comment>
<keyword evidence="4 9" id="KW-0813">Transport</keyword>
<sequence length="117" mass="14089">MFIFLGFFFFFFSILGFLLIVWLYWVDLGNSNSFRESLSPYECGFDGKDLSRLPFSLRFFLIVIIYIILDVEICLLLQLPYEIDNYLYGNHLWFFVFVFILFLGILEEFRLGLLSWK</sequence>
<keyword evidence="9" id="KW-0679">Respiratory chain</keyword>
<dbReference type="GO" id="GO:0008137">
    <property type="term" value="F:NADH dehydrogenase (ubiquinone) activity"/>
    <property type="evidence" value="ECO:0007669"/>
    <property type="project" value="UniProtKB-UniRule"/>
</dbReference>
<reference evidence="10" key="1">
    <citation type="journal article" date="2022" name="Zookeys">
        <title>The complete mitogenome of the potentially invasive flatworm Australopacifica atrata (Platyhelminthes, Geoplanidae) displays unusual features common to other Rhynchodeminae.</title>
        <authorList>
            <person name="Gastineau R."/>
            <person name="Winsor L."/>
            <person name="Justine J.-L."/>
        </authorList>
    </citation>
    <scope>NUCLEOTIDE SEQUENCE</scope>
</reference>
<keyword evidence="9" id="KW-0830">Ubiquinone</keyword>
<evidence type="ECO:0000256" key="6">
    <source>
        <dbReference type="ARBA" id="ARBA00022989"/>
    </source>
</evidence>
<evidence type="ECO:0000256" key="5">
    <source>
        <dbReference type="ARBA" id="ARBA00022692"/>
    </source>
</evidence>
<evidence type="ECO:0000256" key="1">
    <source>
        <dbReference type="ARBA" id="ARBA00004370"/>
    </source>
</evidence>
<name>A0A9E8AE40_9PLAT</name>
<dbReference type="Gene3D" id="1.20.58.1610">
    <property type="entry name" value="NADH:ubiquinone/plastoquinone oxidoreductase, chain 3"/>
    <property type="match status" value="1"/>
</dbReference>
<feature type="transmembrane region" description="Helical" evidence="9">
    <location>
        <begin position="6"/>
        <end position="26"/>
    </location>
</feature>
<comment type="subcellular location">
    <subcellularLocation>
        <location evidence="1">Membrane</location>
    </subcellularLocation>
    <subcellularLocation>
        <location evidence="9">Mitochondrion membrane</location>
        <topology evidence="9">Multi-pass membrane protein</topology>
    </subcellularLocation>
</comment>
<protein>
    <recommendedName>
        <fullName evidence="3 9">NADH-ubiquinone oxidoreductase chain 3</fullName>
        <ecNumber evidence="9">7.1.1.2</ecNumber>
    </recommendedName>
</protein>
<keyword evidence="9" id="KW-1278">Translocase</keyword>
<dbReference type="PANTHER" id="PTHR11058:SF9">
    <property type="entry name" value="NADH-UBIQUINONE OXIDOREDUCTASE CHAIN 3"/>
    <property type="match status" value="1"/>
</dbReference>
<dbReference type="CTD" id="4537"/>
<evidence type="ECO:0000256" key="4">
    <source>
        <dbReference type="ARBA" id="ARBA00022448"/>
    </source>
</evidence>
<evidence type="ECO:0000256" key="3">
    <source>
        <dbReference type="ARBA" id="ARBA00021007"/>
    </source>
</evidence>
<dbReference type="GO" id="GO:0031966">
    <property type="term" value="C:mitochondrial membrane"/>
    <property type="evidence" value="ECO:0007669"/>
    <property type="project" value="UniProtKB-SubCell"/>
</dbReference>
<gene>
    <name evidence="10" type="primary">ND3</name>
</gene>
<dbReference type="RefSeq" id="YP_010565474.1">
    <property type="nucleotide sequence ID" value="NC_068631.1"/>
</dbReference>
<keyword evidence="6 9" id="KW-1133">Transmembrane helix</keyword>
<comment type="similarity">
    <text evidence="2 9">Belongs to the complex I subunit 3 family.</text>
</comment>
<proteinExistence type="inferred from homology"/>
<keyword evidence="9" id="KW-0520">NAD</keyword>
<feature type="transmembrane region" description="Helical" evidence="9">
    <location>
        <begin position="59"/>
        <end position="79"/>
    </location>
</feature>
<dbReference type="EMBL" id="OM456243">
    <property type="protein sequence ID" value="UZA66416.1"/>
    <property type="molecule type" value="Genomic_DNA"/>
</dbReference>
<dbReference type="InterPro" id="IPR038430">
    <property type="entry name" value="NDAH_ubi_oxred_su3_sf"/>
</dbReference>
<dbReference type="GeneID" id="76807556"/>
<geneLocation type="mitochondrion" evidence="10"/>
<comment type="function">
    <text evidence="9">Core subunit of the mitochondrial membrane respiratory chain NADH dehydrogenase (Complex I) which catalyzes electron transfer from NADH through the respiratory chain, using ubiquinone as an electron acceptor. Essential for the catalytic activity of complex I.</text>
</comment>